<name>A0A6L2NJR7_TANCI</name>
<protein>
    <submittedName>
        <fullName evidence="2">Uncharacterized protein</fullName>
    </submittedName>
</protein>
<evidence type="ECO:0000313" key="2">
    <source>
        <dbReference type="EMBL" id="GEU84875.1"/>
    </source>
</evidence>
<feature type="region of interest" description="Disordered" evidence="1">
    <location>
        <begin position="85"/>
        <end position="120"/>
    </location>
</feature>
<proteinExistence type="predicted"/>
<organism evidence="2">
    <name type="scientific">Tanacetum cinerariifolium</name>
    <name type="common">Dalmatian daisy</name>
    <name type="synonym">Chrysanthemum cinerariifolium</name>
    <dbReference type="NCBI Taxonomy" id="118510"/>
    <lineage>
        <taxon>Eukaryota</taxon>
        <taxon>Viridiplantae</taxon>
        <taxon>Streptophyta</taxon>
        <taxon>Embryophyta</taxon>
        <taxon>Tracheophyta</taxon>
        <taxon>Spermatophyta</taxon>
        <taxon>Magnoliopsida</taxon>
        <taxon>eudicotyledons</taxon>
        <taxon>Gunneridae</taxon>
        <taxon>Pentapetalae</taxon>
        <taxon>asterids</taxon>
        <taxon>campanulids</taxon>
        <taxon>Asterales</taxon>
        <taxon>Asteraceae</taxon>
        <taxon>Asteroideae</taxon>
        <taxon>Anthemideae</taxon>
        <taxon>Anthemidinae</taxon>
        <taxon>Tanacetum</taxon>
    </lineage>
</organism>
<accession>A0A6L2NJR7</accession>
<feature type="non-terminal residue" evidence="2">
    <location>
        <position position="1"/>
    </location>
</feature>
<comment type="caution">
    <text evidence="2">The sequence shown here is derived from an EMBL/GenBank/DDBJ whole genome shotgun (WGS) entry which is preliminary data.</text>
</comment>
<sequence>DVQATIDADRRKYFAAKRAEEIKNKPPTKAQQKSFMCTYMKNMKGFKQKNFKGKSFDNIKKIFDRVYKRVNTFLDMDTENVEESLKKTQAKGSSKRAGQELEQESTKKQKLGEQEQAKVADDGTAELKRCLEIVLEDDDDVAIKATSLSSKSHTIVDYKVYIERKKSYFKIIRAYGNSQNYLTFGIMFKNFNREDLEFLRSIVKERFKKKKPVEDMDNLLFQNLMTMFEPHVKDIIWKYQQRAVKVNNWKLFDSCGVYCVTTKTMVYYLLVEKMYPFTNSILHQLWLDVRLQVDYEGRIVGFKGLYGITTAKLVRLVYKVTAVFNKVNAAKSRVITAVRVSTAGSIKWLEDQDMRAKELEIYSLGSTSSLGAQLRRQQDDMINKINILWKVFSKKLDDTSTCDTARNFMAHLNVETTDQNKKEEL</sequence>
<evidence type="ECO:0000256" key="1">
    <source>
        <dbReference type="SAM" id="MobiDB-lite"/>
    </source>
</evidence>
<gene>
    <name evidence="2" type="ORF">Tci_056853</name>
</gene>
<dbReference type="AlphaFoldDB" id="A0A6L2NJR7"/>
<feature type="compositionally biased region" description="Basic and acidic residues" evidence="1">
    <location>
        <begin position="104"/>
        <end position="120"/>
    </location>
</feature>
<dbReference type="EMBL" id="BKCJ010008988">
    <property type="protein sequence ID" value="GEU84875.1"/>
    <property type="molecule type" value="Genomic_DNA"/>
</dbReference>
<reference evidence="2" key="1">
    <citation type="journal article" date="2019" name="Sci. Rep.">
        <title>Draft genome of Tanacetum cinerariifolium, the natural source of mosquito coil.</title>
        <authorList>
            <person name="Yamashiro T."/>
            <person name="Shiraishi A."/>
            <person name="Satake H."/>
            <person name="Nakayama K."/>
        </authorList>
    </citation>
    <scope>NUCLEOTIDE SEQUENCE</scope>
</reference>